<protein>
    <submittedName>
        <fullName evidence="1">Uncharacterized protein</fullName>
    </submittedName>
</protein>
<evidence type="ECO:0000313" key="1">
    <source>
        <dbReference type="EMBL" id="KIG18523.1"/>
    </source>
</evidence>
<accession>A0A0C2A527</accession>
<dbReference type="Proteomes" id="UP000031599">
    <property type="component" value="Unassembled WGS sequence"/>
</dbReference>
<dbReference type="AlphaFoldDB" id="A0A0C2A527"/>
<sequence>MVSVGLCLVATDANASKVWNRDASASKRFVTCHPPLYKVPIGMTDELDDAIWELDYNESVQVDTFFSRTYDTLYCSWFATWDDAFDFVDAAQAHVINDEYPYPWFDEDAFGEALAKGFAHSIMDWSGEVQAVYCEENRRAEYTTQHSGNVRVGATLSTEPPRDCGLDPDHDFPDVSLYTVAEDRLYVTDQTILSGTPINRLTETNWSNTAAMTSLGNMLYIVQGNSLWETDPANGSYRRLGSVGSWSNTAAMTAIDDMLYVIQGNTLWRANPNDGSYQQLGSPGAWSNTAAMTAIDGMLYVVQGGTLWRANPDNGSYQQLGSPGSWGDTAAMTAVNGLLYIVQGDTLWQAQPSNGQWLRIGTEDDWWSTVSMTTDDGWLYIVQNGTLWRVNPDNGWYAPVGLREDWRGTVVITAASTTACAHDVCNLGESLQASCDDPCAAEICSDDPFCCDPNGSWDALCVSAATSICNLSCG</sequence>
<name>A0A0C2A527_9BACT</name>
<proteinExistence type="predicted"/>
<organism evidence="1 2">
    <name type="scientific">Enhygromyxa salina</name>
    <dbReference type="NCBI Taxonomy" id="215803"/>
    <lineage>
        <taxon>Bacteria</taxon>
        <taxon>Pseudomonadati</taxon>
        <taxon>Myxococcota</taxon>
        <taxon>Polyangia</taxon>
        <taxon>Nannocystales</taxon>
        <taxon>Nannocystaceae</taxon>
        <taxon>Enhygromyxa</taxon>
    </lineage>
</organism>
<gene>
    <name evidence="1" type="ORF">DB30_00208</name>
</gene>
<evidence type="ECO:0000313" key="2">
    <source>
        <dbReference type="Proteomes" id="UP000031599"/>
    </source>
</evidence>
<dbReference type="EMBL" id="JMCC02000010">
    <property type="protein sequence ID" value="KIG18523.1"/>
    <property type="molecule type" value="Genomic_DNA"/>
</dbReference>
<dbReference type="SUPFAM" id="SSF117281">
    <property type="entry name" value="Kelch motif"/>
    <property type="match status" value="1"/>
</dbReference>
<dbReference type="Gene3D" id="2.120.10.80">
    <property type="entry name" value="Kelch-type beta propeller"/>
    <property type="match status" value="1"/>
</dbReference>
<dbReference type="InterPro" id="IPR015915">
    <property type="entry name" value="Kelch-typ_b-propeller"/>
</dbReference>
<comment type="caution">
    <text evidence="1">The sequence shown here is derived from an EMBL/GenBank/DDBJ whole genome shotgun (WGS) entry which is preliminary data.</text>
</comment>
<reference evidence="1 2" key="1">
    <citation type="submission" date="2014-12" db="EMBL/GenBank/DDBJ databases">
        <title>Genome assembly of Enhygromyxa salina DSM 15201.</title>
        <authorList>
            <person name="Sharma G."/>
            <person name="Subramanian S."/>
        </authorList>
    </citation>
    <scope>NUCLEOTIDE SEQUENCE [LARGE SCALE GENOMIC DNA]</scope>
    <source>
        <strain evidence="1 2">DSM 15201</strain>
    </source>
</reference>